<gene>
    <name evidence="2" type="ORF">CPYG_00160</name>
</gene>
<name>M1PR89_9CAUD</name>
<sequence>MEIPRIHVHDDGVQTIGADQVFNIGTNQVFIRDIPRWLVDHPKTSIPQAPPATVIIGNPIIDMPGCVETHEFSDRNNDIIKEDEDNTLVFCDAQMPSYNPMDYTPDQLQMVIEAPPPPVVEPPPAPEVDTPEVPPIPKEDECPAPNQPRVGDLTQNGKERVVGHEIQNGQCVVLYEDTTPVERFLPSTNQATTTAAIAVVATASAAATPLLLRVIKPAIKKLTTTIQKKFGKEPPKLSRNELQCNEYRKKKGLPPFKRPKKKGKKN</sequence>
<protein>
    <submittedName>
        <fullName evidence="2">Uncharacterized protein</fullName>
    </submittedName>
</protein>
<dbReference type="Proteomes" id="UP000502917">
    <property type="component" value="Segment"/>
</dbReference>
<evidence type="ECO:0000256" key="1">
    <source>
        <dbReference type="SAM" id="MobiDB-lite"/>
    </source>
</evidence>
<organism evidence="2 3">
    <name type="scientific">Cyanophage P-SS1</name>
    <dbReference type="NCBI Taxonomy" id="889957"/>
    <lineage>
        <taxon>Viruses</taxon>
        <taxon>Duplodnaviria</taxon>
        <taxon>Heunggongvirae</taxon>
        <taxon>Uroviricota</taxon>
        <taxon>Caudoviricetes</taxon>
        <taxon>Pantevenvirales</taxon>
        <taxon>Kyanoviridae</taxon>
        <taxon>Ronodorvirus</taxon>
        <taxon>Ronodorvirus ssm4</taxon>
    </lineage>
</organism>
<proteinExistence type="predicted"/>
<dbReference type="EMBL" id="JF974306">
    <property type="protein sequence ID" value="AGF91454.1"/>
    <property type="molecule type" value="Genomic_DNA"/>
</dbReference>
<feature type="compositionally biased region" description="Basic residues" evidence="1">
    <location>
        <begin position="248"/>
        <end position="266"/>
    </location>
</feature>
<feature type="region of interest" description="Disordered" evidence="1">
    <location>
        <begin position="232"/>
        <end position="266"/>
    </location>
</feature>
<reference evidence="2 3" key="1">
    <citation type="submission" date="2010-12" db="EMBL/GenBank/DDBJ databases">
        <title>The Genome Sequence of Cyanophage P-SS1.</title>
        <authorList>
            <consortium name="The Broad Institute Genome Sequencing Platform"/>
            <person name="Henn M.R."/>
            <person name="Sullivan M.S."/>
            <person name="Osburne M.S."/>
            <person name="Levin J."/>
            <person name="Malboeuf C."/>
            <person name="Casali M."/>
            <person name="Russ C."/>
            <person name="Lennon N."/>
            <person name="Chapman S.B."/>
            <person name="Erlich R."/>
            <person name="Young S.K."/>
            <person name="Yandava C."/>
            <person name="Zeng Q."/>
            <person name="Alvarado L."/>
            <person name="Anderson S."/>
            <person name="Berlin A."/>
            <person name="Chen Z."/>
            <person name="Freedman E."/>
            <person name="Gellesch M."/>
            <person name="Goldberg J."/>
            <person name="Green L."/>
            <person name="Griggs A."/>
            <person name="Gujja S."/>
            <person name="Heilman E.R."/>
            <person name="Heiman D."/>
            <person name="Hollinger A."/>
            <person name="Howarth C."/>
            <person name="Larson L."/>
            <person name="Mehta T."/>
            <person name="Pearson M."/>
            <person name="Roberts A."/>
            <person name="Ryan E."/>
            <person name="Saif S."/>
            <person name="Shea T."/>
            <person name="Shenoy N."/>
            <person name="Sisk P."/>
            <person name="Stolte C."/>
            <person name="Sykes S."/>
            <person name="White J."/>
            <person name="Yu Q."/>
            <person name="Coleman M.L."/>
            <person name="Huang K.H."/>
            <person name="Weigele P.R."/>
            <person name="DeFrancesco A.S."/>
            <person name="Kern S.E."/>
            <person name="Thompson L.R."/>
            <person name="Fu R."/>
            <person name="Hombeck B."/>
            <person name="Chisholm S.W."/>
            <person name="Haas B."/>
            <person name="Nusbaum C."/>
            <person name="Birren B."/>
        </authorList>
    </citation>
    <scope>NUCLEOTIDE SEQUENCE [LARGE SCALE GENOMIC DNA]</scope>
    <source>
        <strain evidence="2 3">P-SS1</strain>
    </source>
</reference>
<accession>M1PR89</accession>
<evidence type="ECO:0000313" key="2">
    <source>
        <dbReference type="EMBL" id="AGF91454.1"/>
    </source>
</evidence>
<evidence type="ECO:0000313" key="3">
    <source>
        <dbReference type="Proteomes" id="UP000502917"/>
    </source>
</evidence>